<dbReference type="EMBL" id="LFIV01000289">
    <property type="protein sequence ID" value="KZL64397.1"/>
    <property type="molecule type" value="Genomic_DNA"/>
</dbReference>
<dbReference type="Gene3D" id="3.90.380.10">
    <property type="entry name" value="Naphthalene 1,2-dioxygenase Alpha Subunit, Chain A, domain 1"/>
    <property type="match status" value="1"/>
</dbReference>
<accession>A0A166M822</accession>
<keyword evidence="16" id="KW-1185">Reference proteome</keyword>
<dbReference type="GO" id="GO:0019133">
    <property type="term" value="F:choline monooxygenase activity"/>
    <property type="evidence" value="ECO:0007669"/>
    <property type="project" value="UniProtKB-EC"/>
</dbReference>
<feature type="domain" description="Rieske" evidence="14">
    <location>
        <begin position="48"/>
        <end position="137"/>
    </location>
</feature>
<feature type="compositionally biased region" description="Basic and acidic residues" evidence="13">
    <location>
        <begin position="366"/>
        <end position="377"/>
    </location>
</feature>
<dbReference type="CDD" id="cd03469">
    <property type="entry name" value="Rieske_RO_Alpha_N"/>
    <property type="match status" value="1"/>
</dbReference>
<comment type="catalytic activity">
    <reaction evidence="12">
        <text>choline + 2 reduced [2Fe-2S]-[ferredoxin] + O2 + 2 H(+) = betaine aldehyde hydrate + 2 oxidized [2Fe-2S]-[ferredoxin] + H2O</text>
        <dbReference type="Rhea" id="RHEA:17769"/>
        <dbReference type="Rhea" id="RHEA-COMP:10000"/>
        <dbReference type="Rhea" id="RHEA-COMP:10001"/>
        <dbReference type="ChEBI" id="CHEBI:15354"/>
        <dbReference type="ChEBI" id="CHEBI:15377"/>
        <dbReference type="ChEBI" id="CHEBI:15378"/>
        <dbReference type="ChEBI" id="CHEBI:15379"/>
        <dbReference type="ChEBI" id="CHEBI:15870"/>
        <dbReference type="ChEBI" id="CHEBI:33737"/>
        <dbReference type="ChEBI" id="CHEBI:33738"/>
        <dbReference type="EC" id="1.14.15.7"/>
    </reaction>
</comment>
<dbReference type="STRING" id="708197.A0A166M822"/>
<gene>
    <name evidence="15" type="ORF">CT0861_09802</name>
</gene>
<comment type="caution">
    <text evidence="15">The sequence shown here is derived from an EMBL/GenBank/DDBJ whole genome shotgun (WGS) entry which is preliminary data.</text>
</comment>
<evidence type="ECO:0000256" key="8">
    <source>
        <dbReference type="ARBA" id="ARBA00022723"/>
    </source>
</evidence>
<keyword evidence="9" id="KW-0560">Oxidoreductase</keyword>
<feature type="region of interest" description="Disordered" evidence="13">
    <location>
        <begin position="366"/>
        <end position="387"/>
    </location>
</feature>
<comment type="pathway">
    <text evidence="3">Amine and polyamine biosynthesis; betaine biosynthesis via choline pathway; betaine aldehyde from choline (monooxygenase route): step 1/1.</text>
</comment>
<dbReference type="UniPathway" id="UPA00529">
    <property type="reaction ID" value="UER00430"/>
</dbReference>
<evidence type="ECO:0000256" key="5">
    <source>
        <dbReference type="ARBA" id="ARBA00012763"/>
    </source>
</evidence>
<evidence type="ECO:0000256" key="2">
    <source>
        <dbReference type="ARBA" id="ARBA00002149"/>
    </source>
</evidence>
<evidence type="ECO:0000256" key="9">
    <source>
        <dbReference type="ARBA" id="ARBA00023002"/>
    </source>
</evidence>
<reference evidence="15 16" key="1">
    <citation type="submission" date="2015-06" db="EMBL/GenBank/DDBJ databases">
        <title>Survival trade-offs in plant roots during colonization by closely related pathogenic and mutualistic fungi.</title>
        <authorList>
            <person name="Hacquard S."/>
            <person name="Kracher B."/>
            <person name="Hiruma K."/>
            <person name="Weinman A."/>
            <person name="Muench P."/>
            <person name="Garrido Oter R."/>
            <person name="Ver Loren van Themaat E."/>
            <person name="Dallerey J.-F."/>
            <person name="Damm U."/>
            <person name="Henrissat B."/>
            <person name="Lespinet O."/>
            <person name="Thon M."/>
            <person name="Kemen E."/>
            <person name="McHardy A.C."/>
            <person name="Schulze-Lefert P."/>
            <person name="O'Connell R.J."/>
        </authorList>
    </citation>
    <scope>NUCLEOTIDE SEQUENCE [LARGE SCALE GENOMIC DNA]</scope>
    <source>
        <strain evidence="15 16">0861</strain>
    </source>
</reference>
<comment type="cofactor">
    <cofactor evidence="1">
        <name>Fe cation</name>
        <dbReference type="ChEBI" id="CHEBI:24875"/>
    </cofactor>
</comment>
<keyword evidence="11" id="KW-0411">Iron-sulfur</keyword>
<dbReference type="PANTHER" id="PTHR43756:SF5">
    <property type="entry name" value="CHOLINE MONOOXYGENASE, CHLOROPLASTIC"/>
    <property type="match status" value="1"/>
</dbReference>
<dbReference type="SUPFAM" id="SSF55961">
    <property type="entry name" value="Bet v1-like"/>
    <property type="match status" value="1"/>
</dbReference>
<dbReference type="AlphaFoldDB" id="A0A166M822"/>
<comment type="function">
    <text evidence="2">Catalyzes the first step of the osmoprotectant glycine betaine synthesis.</text>
</comment>
<dbReference type="InterPro" id="IPR001663">
    <property type="entry name" value="Rng_hydr_dOase-A"/>
</dbReference>
<organism evidence="15 16">
    <name type="scientific">Colletotrichum tofieldiae</name>
    <dbReference type="NCBI Taxonomy" id="708197"/>
    <lineage>
        <taxon>Eukaryota</taxon>
        <taxon>Fungi</taxon>
        <taxon>Dikarya</taxon>
        <taxon>Ascomycota</taxon>
        <taxon>Pezizomycotina</taxon>
        <taxon>Sordariomycetes</taxon>
        <taxon>Hypocreomycetidae</taxon>
        <taxon>Glomerellales</taxon>
        <taxon>Glomerellaceae</taxon>
        <taxon>Colletotrichum</taxon>
        <taxon>Colletotrichum spaethianum species complex</taxon>
    </lineage>
</organism>
<dbReference type="PROSITE" id="PS51296">
    <property type="entry name" value="RIESKE"/>
    <property type="match status" value="1"/>
</dbReference>
<sequence>MLKAFGIASALAFGPDPSASQDERRALPASWYRSEAMYELERRAIFSRQWVLLTHMLRFTKAGDYVSFNMAGFPFFVVRDHDSNVNAFHNICRHRAYPIIEQDSGTAKTMFCKYHGWSYGLKGNLAKAPRFDTVRSFDRSQNNLLPIHTHVDNLGFIWVNLEASEKPSIPWHAGLAADAQPRYAAQNLVRDYHFDHTWTMDGDYNWKTLADNYNECYHCPTGHPGVNAVADLSQYYVETVGGQIRHFNTNKDEEDKTMAVTSTFFFPNASITVTPHFFYIQRCIPVSASKTKMEYEVYRHNGAGDEDFDRINQFYKQVLQEDKDLCNGAQKNLNNGIFINGQLHPEKEKGPLFFQDTVRELVMNHRSREEKDNDGKEIWPASPQPTQTMKTCKLLEEERFCAGLATGAAGQGPSELSQLAW</sequence>
<comment type="similarity">
    <text evidence="4">Belongs to the choline monooxygenase family.</text>
</comment>
<evidence type="ECO:0000256" key="11">
    <source>
        <dbReference type="ARBA" id="ARBA00023014"/>
    </source>
</evidence>
<evidence type="ECO:0000256" key="1">
    <source>
        <dbReference type="ARBA" id="ARBA00001962"/>
    </source>
</evidence>
<dbReference type="CDD" id="cd00680">
    <property type="entry name" value="RHO_alpha_C"/>
    <property type="match status" value="1"/>
</dbReference>
<dbReference type="Pfam" id="PF00355">
    <property type="entry name" value="Rieske"/>
    <property type="match status" value="1"/>
</dbReference>
<dbReference type="SUPFAM" id="SSF50022">
    <property type="entry name" value="ISP domain"/>
    <property type="match status" value="1"/>
</dbReference>
<evidence type="ECO:0000313" key="15">
    <source>
        <dbReference type="EMBL" id="KZL64397.1"/>
    </source>
</evidence>
<dbReference type="InterPro" id="IPR015879">
    <property type="entry name" value="Ring_hydroxy_dOase_asu_C_dom"/>
</dbReference>
<keyword evidence="7" id="KW-0001">2Fe-2S</keyword>
<evidence type="ECO:0000256" key="12">
    <source>
        <dbReference type="ARBA" id="ARBA00049097"/>
    </source>
</evidence>
<dbReference type="EC" id="1.14.15.7" evidence="5"/>
<evidence type="ECO:0000259" key="14">
    <source>
        <dbReference type="PROSITE" id="PS51296"/>
    </source>
</evidence>
<dbReference type="Gene3D" id="2.102.10.10">
    <property type="entry name" value="Rieske [2Fe-2S] iron-sulphur domain"/>
    <property type="match status" value="1"/>
</dbReference>
<keyword evidence="10" id="KW-0408">Iron</keyword>
<dbReference type="Proteomes" id="UP000076552">
    <property type="component" value="Unassembled WGS sequence"/>
</dbReference>
<dbReference type="PANTHER" id="PTHR43756">
    <property type="entry name" value="CHOLINE MONOOXYGENASE, CHLOROPLASTIC"/>
    <property type="match status" value="1"/>
</dbReference>
<dbReference type="InterPro" id="IPR017941">
    <property type="entry name" value="Rieske_2Fe-2S"/>
</dbReference>
<proteinExistence type="inferred from homology"/>
<evidence type="ECO:0000256" key="7">
    <source>
        <dbReference type="ARBA" id="ARBA00022714"/>
    </source>
</evidence>
<evidence type="ECO:0000256" key="6">
    <source>
        <dbReference type="ARBA" id="ARBA00014931"/>
    </source>
</evidence>
<evidence type="ECO:0000256" key="13">
    <source>
        <dbReference type="SAM" id="MobiDB-lite"/>
    </source>
</evidence>
<dbReference type="PRINTS" id="PR00090">
    <property type="entry name" value="RNGDIOXGNASE"/>
</dbReference>
<protein>
    <recommendedName>
        <fullName evidence="6">Choline monooxygenase, chloroplastic</fullName>
        <ecNumber evidence="5">1.14.15.7</ecNumber>
    </recommendedName>
</protein>
<evidence type="ECO:0000313" key="16">
    <source>
        <dbReference type="Proteomes" id="UP000076552"/>
    </source>
</evidence>
<dbReference type="InterPro" id="IPR036922">
    <property type="entry name" value="Rieske_2Fe-2S_sf"/>
</dbReference>
<name>A0A166M822_9PEZI</name>
<evidence type="ECO:0000256" key="10">
    <source>
        <dbReference type="ARBA" id="ARBA00023004"/>
    </source>
</evidence>
<dbReference type="GO" id="GO:0051537">
    <property type="term" value="F:2 iron, 2 sulfur cluster binding"/>
    <property type="evidence" value="ECO:0007669"/>
    <property type="project" value="UniProtKB-KW"/>
</dbReference>
<dbReference type="GO" id="GO:0005506">
    <property type="term" value="F:iron ion binding"/>
    <property type="evidence" value="ECO:0007669"/>
    <property type="project" value="InterPro"/>
</dbReference>
<keyword evidence="8" id="KW-0479">Metal-binding</keyword>
<dbReference type="GO" id="GO:0019285">
    <property type="term" value="P:glycine betaine biosynthetic process from choline"/>
    <property type="evidence" value="ECO:0007669"/>
    <property type="project" value="UniProtKB-UniPathway"/>
</dbReference>
<dbReference type="Pfam" id="PF00848">
    <property type="entry name" value="Ring_hydroxyl_A"/>
    <property type="match status" value="1"/>
</dbReference>
<evidence type="ECO:0000256" key="4">
    <source>
        <dbReference type="ARBA" id="ARBA00010848"/>
    </source>
</evidence>
<evidence type="ECO:0000256" key="3">
    <source>
        <dbReference type="ARBA" id="ARBA00004866"/>
    </source>
</evidence>